<proteinExistence type="predicted"/>
<dbReference type="Proteomes" id="UP000186677">
    <property type="component" value="Unassembled WGS sequence"/>
</dbReference>
<reference evidence="2 4" key="2">
    <citation type="submission" date="2016-11" db="EMBL/GenBank/DDBJ databases">
        <title>Draft genome of Pseudomonas versuta A4R1.5.</title>
        <authorList>
            <person name="See-Too W.-S."/>
        </authorList>
    </citation>
    <scope>NUCLEOTIDE SEQUENCE [LARGE SCALE GENOMIC DNA]</scope>
    <source>
        <strain evidence="2 4">A4R1.5</strain>
    </source>
</reference>
<gene>
    <name evidence="2" type="ORF">BOH73_05110</name>
    <name evidence="1" type="ORF">BOH74_13825</name>
</gene>
<dbReference type="EMBL" id="MPJC01000002">
    <property type="protein sequence ID" value="OKA23305.1"/>
    <property type="molecule type" value="Genomic_DNA"/>
</dbReference>
<sequence length="64" mass="6788">MTNSSSERRDGAMALSVGACLNGNNQPAVAIRANQVAMQAIALRGLVHIPGLRYFISYTPDGQL</sequence>
<evidence type="ECO:0000313" key="4">
    <source>
        <dbReference type="Proteomes" id="UP000186677"/>
    </source>
</evidence>
<evidence type="ECO:0000313" key="2">
    <source>
        <dbReference type="EMBL" id="OKA23305.1"/>
    </source>
</evidence>
<evidence type="ECO:0000313" key="1">
    <source>
        <dbReference type="EMBL" id="OKA23080.1"/>
    </source>
</evidence>
<evidence type="ECO:0000313" key="3">
    <source>
        <dbReference type="Proteomes" id="UP000185990"/>
    </source>
</evidence>
<reference evidence="1 3" key="1">
    <citation type="submission" date="2016-11" db="EMBL/GenBank/DDBJ databases">
        <title>Draft genome of Pseudomonas versuta A4R1.12.</title>
        <authorList>
            <person name="See-Too W.-S."/>
        </authorList>
    </citation>
    <scope>NUCLEOTIDE SEQUENCE [LARGE SCALE GENOMIC DNA]</scope>
    <source>
        <strain evidence="1 3">A4R1.12</strain>
    </source>
</reference>
<name>A0A0M4RL41_9PSED</name>
<accession>A0A0M4RL41</accession>
<accession>A0A1Q4KN44</accession>
<dbReference type="RefSeq" id="WP_060696611.1">
    <property type="nucleotide sequence ID" value="NZ_CP012676.1"/>
</dbReference>
<protein>
    <submittedName>
        <fullName evidence="1">Uncharacterized protein</fullName>
    </submittedName>
</protein>
<comment type="caution">
    <text evidence="1">The sequence shown here is derived from an EMBL/GenBank/DDBJ whole genome shotgun (WGS) entry which is preliminary data.</text>
</comment>
<dbReference type="AlphaFoldDB" id="A0A0M4RL41"/>
<dbReference type="KEGG" id="ppsy:AOC04_21755"/>
<dbReference type="EMBL" id="MPJD01000019">
    <property type="protein sequence ID" value="OKA23080.1"/>
    <property type="molecule type" value="Genomic_DNA"/>
</dbReference>
<dbReference type="OrthoDB" id="9910986at2"/>
<dbReference type="Proteomes" id="UP000185990">
    <property type="component" value="Unassembled WGS sequence"/>
</dbReference>
<organism evidence="1 3">
    <name type="scientific">Pseudomonas versuta</name>
    <dbReference type="NCBI Taxonomy" id="1788301"/>
    <lineage>
        <taxon>Bacteria</taxon>
        <taxon>Pseudomonadati</taxon>
        <taxon>Pseudomonadota</taxon>
        <taxon>Gammaproteobacteria</taxon>
        <taxon>Pseudomonadales</taxon>
        <taxon>Pseudomonadaceae</taxon>
        <taxon>Pseudomonas</taxon>
    </lineage>
</organism>
<keyword evidence="4" id="KW-1185">Reference proteome</keyword>